<evidence type="ECO:0000313" key="1">
    <source>
        <dbReference type="EMBL" id="OGD78765.1"/>
    </source>
</evidence>
<name>A0A1F5FGG0_9BACT</name>
<accession>A0A1F5FGG0</accession>
<dbReference type="AlphaFoldDB" id="A0A1F5FGG0"/>
<sequence>MEVKMPNIYWLSTEDGERYVLKVEGTALDFGEWQALQDVAFCKYFHMGVRLHPGIQALMQTTFDPRPWTDESEIRPVGLWVTGGEHVDSVLEAARVLFIDRNIIGVVTAQR</sequence>
<comment type="caution">
    <text evidence="1">The sequence shown here is derived from an EMBL/GenBank/DDBJ whole genome shotgun (WGS) entry which is preliminary data.</text>
</comment>
<dbReference type="Proteomes" id="UP000176682">
    <property type="component" value="Unassembled WGS sequence"/>
</dbReference>
<evidence type="ECO:0000313" key="2">
    <source>
        <dbReference type="Proteomes" id="UP000176682"/>
    </source>
</evidence>
<gene>
    <name evidence="1" type="ORF">A2368_04315</name>
</gene>
<proteinExistence type="predicted"/>
<protein>
    <submittedName>
        <fullName evidence="1">Uncharacterized protein</fullName>
    </submittedName>
</protein>
<organism evidence="1 2">
    <name type="scientific">Candidatus Collierbacteria bacterium RIFOXYB1_FULL_49_13</name>
    <dbReference type="NCBI Taxonomy" id="1817728"/>
    <lineage>
        <taxon>Bacteria</taxon>
        <taxon>Candidatus Collieribacteriota</taxon>
    </lineage>
</organism>
<dbReference type="EMBL" id="MFAM01000037">
    <property type="protein sequence ID" value="OGD78765.1"/>
    <property type="molecule type" value="Genomic_DNA"/>
</dbReference>
<reference evidence="1 2" key="1">
    <citation type="journal article" date="2016" name="Nat. Commun.">
        <title>Thousands of microbial genomes shed light on interconnected biogeochemical processes in an aquifer system.</title>
        <authorList>
            <person name="Anantharaman K."/>
            <person name="Brown C.T."/>
            <person name="Hug L.A."/>
            <person name="Sharon I."/>
            <person name="Castelle C.J."/>
            <person name="Probst A.J."/>
            <person name="Thomas B.C."/>
            <person name="Singh A."/>
            <person name="Wilkins M.J."/>
            <person name="Karaoz U."/>
            <person name="Brodie E.L."/>
            <person name="Williams K.H."/>
            <person name="Hubbard S.S."/>
            <person name="Banfield J.F."/>
        </authorList>
    </citation>
    <scope>NUCLEOTIDE SEQUENCE [LARGE SCALE GENOMIC DNA]</scope>
</reference>